<evidence type="ECO:0000313" key="11">
    <source>
        <dbReference type="EMBL" id="CEG20767.1"/>
    </source>
</evidence>
<evidence type="ECO:0000256" key="2">
    <source>
        <dbReference type="ARBA" id="ARBA00005236"/>
    </source>
</evidence>
<dbReference type="InterPro" id="IPR003838">
    <property type="entry name" value="ABC3_permease_C"/>
</dbReference>
<feature type="transmembrane region" description="Helical" evidence="8">
    <location>
        <begin position="29"/>
        <end position="56"/>
    </location>
</feature>
<keyword evidence="7 8" id="KW-0472">Membrane</keyword>
<dbReference type="InterPro" id="IPR011925">
    <property type="entry name" value="LolCE_TM"/>
</dbReference>
<keyword evidence="11" id="KW-0449">Lipoprotein</keyword>
<protein>
    <submittedName>
        <fullName evidence="11">Lipoprotein-releasing system transmembrane protein (LolE)</fullName>
    </submittedName>
</protein>
<evidence type="ECO:0000313" key="12">
    <source>
        <dbReference type="Proteomes" id="UP000055047"/>
    </source>
</evidence>
<evidence type="ECO:0000259" key="10">
    <source>
        <dbReference type="Pfam" id="PF12704"/>
    </source>
</evidence>
<evidence type="ECO:0000256" key="6">
    <source>
        <dbReference type="ARBA" id="ARBA00022989"/>
    </source>
</evidence>
<feature type="domain" description="ABC3 transporter permease C-terminal" evidence="9">
    <location>
        <begin position="268"/>
        <end position="402"/>
    </location>
</feature>
<dbReference type="Pfam" id="PF02687">
    <property type="entry name" value="FtsX"/>
    <property type="match status" value="1"/>
</dbReference>
<dbReference type="Pfam" id="PF12704">
    <property type="entry name" value="MacB_PCD"/>
    <property type="match status" value="1"/>
</dbReference>
<evidence type="ECO:0000256" key="3">
    <source>
        <dbReference type="ARBA" id="ARBA00022448"/>
    </source>
</evidence>
<dbReference type="GO" id="GO:0098797">
    <property type="term" value="C:plasma membrane protein complex"/>
    <property type="evidence" value="ECO:0007669"/>
    <property type="project" value="TreeGrafter"/>
</dbReference>
<evidence type="ECO:0000256" key="1">
    <source>
        <dbReference type="ARBA" id="ARBA00004651"/>
    </source>
</evidence>
<evidence type="ECO:0000256" key="5">
    <source>
        <dbReference type="ARBA" id="ARBA00022692"/>
    </source>
</evidence>
<dbReference type="RefSeq" id="WP_330996004.1">
    <property type="nucleotide sequence ID" value="NZ_CCXQ01000076.1"/>
</dbReference>
<comment type="subcellular location">
    <subcellularLocation>
        <location evidence="1">Cell membrane</location>
        <topology evidence="1">Multi-pass membrane protein</topology>
    </subcellularLocation>
</comment>
<dbReference type="EMBL" id="CCXQ01000076">
    <property type="protein sequence ID" value="CEG20767.1"/>
    <property type="molecule type" value="Genomic_DNA"/>
</dbReference>
<organism evidence="11 12">
    <name type="scientific">Anaplasma phagocytophilum</name>
    <name type="common">Ehrlichia phagocytophila</name>
    <dbReference type="NCBI Taxonomy" id="948"/>
    <lineage>
        <taxon>Bacteria</taxon>
        <taxon>Pseudomonadati</taxon>
        <taxon>Pseudomonadota</taxon>
        <taxon>Alphaproteobacteria</taxon>
        <taxon>Rickettsiales</taxon>
        <taxon>Anaplasmataceae</taxon>
        <taxon>Anaplasma</taxon>
        <taxon>phagocytophilum group</taxon>
    </lineage>
</organism>
<keyword evidence="4" id="KW-1003">Cell membrane</keyword>
<feature type="transmembrane region" description="Helical" evidence="8">
    <location>
        <begin position="311"/>
        <end position="340"/>
    </location>
</feature>
<keyword evidence="3" id="KW-0813">Transport</keyword>
<comment type="similarity">
    <text evidence="2">Belongs to the ABC-4 integral membrane protein family. LolC/E subfamily.</text>
</comment>
<keyword evidence="5 8" id="KW-0812">Transmembrane</keyword>
<keyword evidence="6 8" id="KW-1133">Transmembrane helix</keyword>
<feature type="domain" description="MacB-like periplasmic core" evidence="10">
    <location>
        <begin position="35"/>
        <end position="238"/>
    </location>
</feature>
<reference evidence="11 12" key="1">
    <citation type="submission" date="2014-09" db="EMBL/GenBank/DDBJ databases">
        <authorList>
            <person name="Loux Valentin"/>
            <person name="Dugat Thibaut"/>
        </authorList>
    </citation>
    <scope>NUCLEOTIDE SEQUENCE [LARGE SCALE GENOMIC DNA]</scope>
    <source>
        <strain evidence="11 12">BOV-10_179</strain>
    </source>
</reference>
<feature type="transmembrane region" description="Helical" evidence="8">
    <location>
        <begin position="346"/>
        <end position="363"/>
    </location>
</feature>
<dbReference type="GO" id="GO:0044874">
    <property type="term" value="P:lipoprotein localization to outer membrane"/>
    <property type="evidence" value="ECO:0007669"/>
    <property type="project" value="TreeGrafter"/>
</dbReference>
<dbReference type="NCBIfam" id="TIGR02212">
    <property type="entry name" value="lolCE"/>
    <property type="match status" value="1"/>
</dbReference>
<evidence type="ECO:0000259" key="9">
    <source>
        <dbReference type="Pfam" id="PF02687"/>
    </source>
</evidence>
<dbReference type="Proteomes" id="UP000055047">
    <property type="component" value="Unassembled WGS sequence"/>
</dbReference>
<evidence type="ECO:0000256" key="4">
    <source>
        <dbReference type="ARBA" id="ARBA00022475"/>
    </source>
</evidence>
<dbReference type="PANTHER" id="PTHR30489">
    <property type="entry name" value="LIPOPROTEIN-RELEASING SYSTEM TRANSMEMBRANE PROTEIN LOLE"/>
    <property type="match status" value="1"/>
</dbReference>
<proteinExistence type="inferred from homology"/>
<sequence>MVLQCTITTPMGLEWLLARRYLSSKKGRFLCSPMSVFSILGISIGVATLVSVMAVMSGFSAKLLHNILGMNGHITVHCQDVDYHTVIPEVESTAGVVSAVAVLEGQVMVKSEHAAVGAVLRGMEMPDISDKLSQYIVSGDTEELEAGIIIGSRLAESLNVYYGDEVVVISSSSFSTMPRTHEYKVTGIFNVGMYEYDSAFVYVPLESAQTLLGYDGGMQYVEVRVDDALHSSDIVKELIEKTKMRVEDWKVQHGQYFYALELERDAMFFILTLIIVVAAFNIISGISVLVQDKTKAVAVMRTMGLSKFAVARIFCMCGVCIGAIGTGIGCCLGVLFSLNMERVSDFLMMFGQGAFFESIAYCLEGIPSKMVFLDVVRVASLSLCISLIAALLPALRAAYQNPVDILKYE</sequence>
<dbReference type="InterPro" id="IPR051447">
    <property type="entry name" value="Lipoprotein-release_system"/>
</dbReference>
<gene>
    <name evidence="11" type="primary">lolE</name>
    <name evidence="11" type="ORF">ANAPHAGO_00823</name>
</gene>
<evidence type="ECO:0000256" key="8">
    <source>
        <dbReference type="SAM" id="Phobius"/>
    </source>
</evidence>
<feature type="transmembrane region" description="Helical" evidence="8">
    <location>
        <begin position="375"/>
        <end position="399"/>
    </location>
</feature>
<dbReference type="PANTHER" id="PTHR30489:SF0">
    <property type="entry name" value="LIPOPROTEIN-RELEASING SYSTEM TRANSMEMBRANE PROTEIN LOLE"/>
    <property type="match status" value="1"/>
</dbReference>
<accession>A0A098EG59</accession>
<feature type="transmembrane region" description="Helical" evidence="8">
    <location>
        <begin position="266"/>
        <end position="290"/>
    </location>
</feature>
<dbReference type="GO" id="GO:0042953">
    <property type="term" value="P:lipoprotein transport"/>
    <property type="evidence" value="ECO:0007669"/>
    <property type="project" value="InterPro"/>
</dbReference>
<name>A0A098EG59_ANAPH</name>
<dbReference type="InterPro" id="IPR025857">
    <property type="entry name" value="MacB_PCD"/>
</dbReference>
<evidence type="ECO:0000256" key="7">
    <source>
        <dbReference type="ARBA" id="ARBA00023136"/>
    </source>
</evidence>
<dbReference type="AlphaFoldDB" id="A0A098EG59"/>